<feature type="transmembrane region" description="Helical" evidence="1">
    <location>
        <begin position="132"/>
        <end position="155"/>
    </location>
</feature>
<feature type="transmembrane region" description="Helical" evidence="1">
    <location>
        <begin position="249"/>
        <end position="268"/>
    </location>
</feature>
<proteinExistence type="predicted"/>
<feature type="transmembrane region" description="Helical" evidence="1">
    <location>
        <begin position="204"/>
        <end position="237"/>
    </location>
</feature>
<sequence length="424" mass="48636">MRFIMTLEILVYTYLLHFSYKNIISPDYSYMGYIYINPQHDTTIILIFLIMIPCIFMPLSFKVVSDLCVWLLYLFVYIPILLVANYQGIAISGSLYLIFGMLCFCLMLLAGIRYIPLMNISTPKVNTKSLKVLFAIITIFFLILIFKTSGFHLVAPVESEEIYGTRLAFREKVTPLVGYLIQWVPKLFNPLIFIYGLVKKKKNLLILGIVLQYFIYTTNGLKSTMFSLILISLIYWCISKKREYFGIRIILVMILIISASLVVDLYLGDGVLTNTFTRRMIMTPGLLSYYYFDFFSNHSPALLSYSMFSNFIPPVYNIAPPYIIGLEYFNRPDMAANANMFADAFANFGVIGILIYTIISIGIFWVYNSVARNKITIATLAIVMPVWCLVDTSFTTTLLTGGLLLAVIIMYFHPEDLKRRKSES</sequence>
<evidence type="ECO:0000256" key="1">
    <source>
        <dbReference type="SAM" id="Phobius"/>
    </source>
</evidence>
<reference evidence="2 3" key="1">
    <citation type="submission" date="2020-03" db="EMBL/GenBank/DDBJ databases">
        <title>Soil Listeria distribution.</title>
        <authorList>
            <person name="Liao J."/>
            <person name="Wiedmann M."/>
        </authorList>
    </citation>
    <scope>NUCLEOTIDE SEQUENCE [LARGE SCALE GENOMIC DNA]</scope>
    <source>
        <strain evidence="2 3">FSL L7-0990</strain>
    </source>
</reference>
<feature type="transmembrane region" description="Helical" evidence="1">
    <location>
        <begin position="43"/>
        <end position="61"/>
    </location>
</feature>
<dbReference type="RefSeq" id="WP_185545049.1">
    <property type="nucleotide sequence ID" value="NZ_JAARVD010000004.1"/>
</dbReference>
<feature type="transmembrane region" description="Helical" evidence="1">
    <location>
        <begin position="379"/>
        <end position="412"/>
    </location>
</feature>
<dbReference type="EMBL" id="JAARVD010000004">
    <property type="protein sequence ID" value="MBC1796861.1"/>
    <property type="molecule type" value="Genomic_DNA"/>
</dbReference>
<protein>
    <submittedName>
        <fullName evidence="2">Oligosaccharide repeat unit polymerase</fullName>
    </submittedName>
</protein>
<keyword evidence="1" id="KW-0812">Transmembrane</keyword>
<comment type="caution">
    <text evidence="2">The sequence shown here is derived from an EMBL/GenBank/DDBJ whole genome shotgun (WGS) entry which is preliminary data.</text>
</comment>
<dbReference type="AlphaFoldDB" id="A0A842B1S8"/>
<accession>A0A842B1S8</accession>
<organism evidence="2 3">
    <name type="scientific">Listeria booriae</name>
    <dbReference type="NCBI Taxonomy" id="1552123"/>
    <lineage>
        <taxon>Bacteria</taxon>
        <taxon>Bacillati</taxon>
        <taxon>Bacillota</taxon>
        <taxon>Bacilli</taxon>
        <taxon>Bacillales</taxon>
        <taxon>Listeriaceae</taxon>
        <taxon>Listeria</taxon>
    </lineage>
</organism>
<gene>
    <name evidence="2" type="ORF">HCA55_08980</name>
</gene>
<feature type="transmembrane region" description="Helical" evidence="1">
    <location>
        <begin position="67"/>
        <end position="86"/>
    </location>
</feature>
<dbReference type="Proteomes" id="UP000548082">
    <property type="component" value="Unassembled WGS sequence"/>
</dbReference>
<evidence type="ECO:0000313" key="2">
    <source>
        <dbReference type="EMBL" id="MBC1796861.1"/>
    </source>
</evidence>
<keyword evidence="1" id="KW-1133">Transmembrane helix</keyword>
<feature type="transmembrane region" description="Helical" evidence="1">
    <location>
        <begin position="93"/>
        <end position="112"/>
    </location>
</feature>
<dbReference type="NCBIfam" id="TIGR04370">
    <property type="entry name" value="glyco_rpt_poly"/>
    <property type="match status" value="1"/>
</dbReference>
<keyword evidence="1" id="KW-0472">Membrane</keyword>
<evidence type="ECO:0000313" key="3">
    <source>
        <dbReference type="Proteomes" id="UP000548082"/>
    </source>
</evidence>
<feature type="transmembrane region" description="Helical" evidence="1">
    <location>
        <begin position="344"/>
        <end position="367"/>
    </location>
</feature>
<name>A0A842B1S8_9LIST</name>
<feature type="transmembrane region" description="Helical" evidence="1">
    <location>
        <begin position="176"/>
        <end position="198"/>
    </location>
</feature>